<name>A0A564Z9T1_HYMDI</name>
<dbReference type="EMBL" id="CABIJS010000698">
    <property type="protein sequence ID" value="VUZ56099.1"/>
    <property type="molecule type" value="Genomic_DNA"/>
</dbReference>
<organism evidence="1 2">
    <name type="scientific">Hymenolepis diminuta</name>
    <name type="common">Rat tapeworm</name>
    <dbReference type="NCBI Taxonomy" id="6216"/>
    <lineage>
        <taxon>Eukaryota</taxon>
        <taxon>Metazoa</taxon>
        <taxon>Spiralia</taxon>
        <taxon>Lophotrochozoa</taxon>
        <taxon>Platyhelminthes</taxon>
        <taxon>Cestoda</taxon>
        <taxon>Eucestoda</taxon>
        <taxon>Cyclophyllidea</taxon>
        <taxon>Hymenolepididae</taxon>
        <taxon>Hymenolepis</taxon>
    </lineage>
</organism>
<dbReference type="AlphaFoldDB" id="A0A564Z9T1"/>
<evidence type="ECO:0000313" key="1">
    <source>
        <dbReference type="EMBL" id="VUZ56099.1"/>
    </source>
</evidence>
<proteinExistence type="predicted"/>
<sequence>MDADLDETAMTHQNACEHGYARRIEQLSRKRYMHERLSHNKFPSSCWHYYRDCPHRNHIRNICR</sequence>
<evidence type="ECO:0000313" key="2">
    <source>
        <dbReference type="Proteomes" id="UP000321570"/>
    </source>
</evidence>
<protein>
    <submittedName>
        <fullName evidence="1">Uncharacterized protein</fullName>
    </submittedName>
</protein>
<reference evidence="1 2" key="1">
    <citation type="submission" date="2019-07" db="EMBL/GenBank/DDBJ databases">
        <authorList>
            <person name="Jastrzebski P J."/>
            <person name="Paukszto L."/>
            <person name="Jastrzebski P J."/>
        </authorList>
    </citation>
    <scope>NUCLEOTIDE SEQUENCE [LARGE SCALE GENOMIC DNA]</scope>
    <source>
        <strain evidence="1 2">WMS-il1</strain>
    </source>
</reference>
<keyword evidence="2" id="KW-1185">Reference proteome</keyword>
<gene>
    <name evidence="1" type="ORF">WMSIL1_LOCUS13833</name>
</gene>
<dbReference type="Proteomes" id="UP000321570">
    <property type="component" value="Unassembled WGS sequence"/>
</dbReference>
<accession>A0A564Z9T1</accession>